<protein>
    <submittedName>
        <fullName evidence="2">Uncharacterized protein</fullName>
    </submittedName>
</protein>
<evidence type="ECO:0000256" key="1">
    <source>
        <dbReference type="SAM" id="MobiDB-lite"/>
    </source>
</evidence>
<dbReference type="Proteomes" id="UP000054721">
    <property type="component" value="Unassembled WGS sequence"/>
</dbReference>
<sequence length="41" mass="4697">MPQSHLGERRKQSQSQKKECNQADSGNSRMWGITQSSPETY</sequence>
<feature type="region of interest" description="Disordered" evidence="1">
    <location>
        <begin position="1"/>
        <end position="41"/>
    </location>
</feature>
<accession>A0A0V1KJI7</accession>
<dbReference type="EMBL" id="JYDW01001441">
    <property type="protein sequence ID" value="KRZ47077.1"/>
    <property type="molecule type" value="Genomic_DNA"/>
</dbReference>
<keyword evidence="3" id="KW-1185">Reference proteome</keyword>
<proteinExistence type="predicted"/>
<feature type="compositionally biased region" description="Polar residues" evidence="1">
    <location>
        <begin position="22"/>
        <end position="41"/>
    </location>
</feature>
<organism evidence="2 3">
    <name type="scientific">Trichinella nativa</name>
    <dbReference type="NCBI Taxonomy" id="6335"/>
    <lineage>
        <taxon>Eukaryota</taxon>
        <taxon>Metazoa</taxon>
        <taxon>Ecdysozoa</taxon>
        <taxon>Nematoda</taxon>
        <taxon>Enoplea</taxon>
        <taxon>Dorylaimia</taxon>
        <taxon>Trichinellida</taxon>
        <taxon>Trichinellidae</taxon>
        <taxon>Trichinella</taxon>
    </lineage>
</organism>
<evidence type="ECO:0000313" key="2">
    <source>
        <dbReference type="EMBL" id="KRZ47077.1"/>
    </source>
</evidence>
<dbReference type="AlphaFoldDB" id="A0A0V1KJI7"/>
<name>A0A0V1KJI7_9BILA</name>
<reference evidence="2 3" key="1">
    <citation type="submission" date="2015-05" db="EMBL/GenBank/DDBJ databases">
        <title>Evolution of Trichinella species and genotypes.</title>
        <authorList>
            <person name="Korhonen P.K."/>
            <person name="Edoardo P."/>
            <person name="Giuseppe L.R."/>
            <person name="Gasser R.B."/>
        </authorList>
    </citation>
    <scope>NUCLEOTIDE SEQUENCE [LARGE SCALE GENOMIC DNA]</scope>
    <source>
        <strain evidence="2">ISS10</strain>
    </source>
</reference>
<comment type="caution">
    <text evidence="2">The sequence shown here is derived from an EMBL/GenBank/DDBJ whole genome shotgun (WGS) entry which is preliminary data.</text>
</comment>
<feature type="compositionally biased region" description="Basic and acidic residues" evidence="1">
    <location>
        <begin position="1"/>
        <end position="21"/>
    </location>
</feature>
<evidence type="ECO:0000313" key="3">
    <source>
        <dbReference type="Proteomes" id="UP000054721"/>
    </source>
</evidence>
<gene>
    <name evidence="2" type="ORF">T02_10092</name>
</gene>